<accession>F2JRA9</accession>
<gene>
    <name evidence="1" type="ordered locus">Clole_0986</name>
</gene>
<dbReference type="AlphaFoldDB" id="F2JRA9"/>
<dbReference type="RefSeq" id="WP_013656018.1">
    <property type="nucleotide sequence ID" value="NC_015275.1"/>
</dbReference>
<dbReference type="KEGG" id="cle:Clole_0986"/>
<reference evidence="1 2" key="1">
    <citation type="journal article" date="2011" name="J. Bacteriol.">
        <title>Complete genome sequence of the cellulose-degrading bacterium Cellulosilyticum lentocellum.</title>
        <authorList>
            <consortium name="US DOE Joint Genome Institute"/>
            <person name="Miller D.A."/>
            <person name="Suen G."/>
            <person name="Bruce D."/>
            <person name="Copeland A."/>
            <person name="Cheng J.F."/>
            <person name="Detter C."/>
            <person name="Goodwin L.A."/>
            <person name="Han C.S."/>
            <person name="Hauser L.J."/>
            <person name="Land M.L."/>
            <person name="Lapidus A."/>
            <person name="Lucas S."/>
            <person name="Meincke L."/>
            <person name="Pitluck S."/>
            <person name="Tapia R."/>
            <person name="Teshima H."/>
            <person name="Woyke T."/>
            <person name="Fox B.G."/>
            <person name="Angert E.R."/>
            <person name="Currie C.R."/>
        </authorList>
    </citation>
    <scope>NUCLEOTIDE SEQUENCE [LARGE SCALE GENOMIC DNA]</scope>
    <source>
        <strain evidence="2">ATCC 49066 / DSM 5427 / NCIMB 11756 / RHM5</strain>
    </source>
</reference>
<protein>
    <submittedName>
        <fullName evidence="1">Uncharacterized protein</fullName>
    </submittedName>
</protein>
<sequence length="45" mass="5369">MYYNFILSMWVMGRCTEDFVRGQQEKGRITEIEMNVILATPQIQQ</sequence>
<dbReference type="STRING" id="642492.Clole_0986"/>
<organism evidence="1 2">
    <name type="scientific">Cellulosilyticum lentocellum (strain ATCC 49066 / DSM 5427 / NCIMB 11756 / RHM5)</name>
    <name type="common">Clostridium lentocellum</name>
    <dbReference type="NCBI Taxonomy" id="642492"/>
    <lineage>
        <taxon>Bacteria</taxon>
        <taxon>Bacillati</taxon>
        <taxon>Bacillota</taxon>
        <taxon>Clostridia</taxon>
        <taxon>Lachnospirales</taxon>
        <taxon>Cellulosilyticaceae</taxon>
        <taxon>Cellulosilyticum</taxon>
    </lineage>
</organism>
<proteinExistence type="predicted"/>
<dbReference type="EMBL" id="CP002582">
    <property type="protein sequence ID" value="ADZ82718.1"/>
    <property type="molecule type" value="Genomic_DNA"/>
</dbReference>
<keyword evidence="2" id="KW-1185">Reference proteome</keyword>
<dbReference type="Proteomes" id="UP000008467">
    <property type="component" value="Chromosome"/>
</dbReference>
<evidence type="ECO:0000313" key="2">
    <source>
        <dbReference type="Proteomes" id="UP000008467"/>
    </source>
</evidence>
<name>F2JRA9_CELLD</name>
<evidence type="ECO:0000313" key="1">
    <source>
        <dbReference type="EMBL" id="ADZ82718.1"/>
    </source>
</evidence>
<dbReference type="HOGENOM" id="CLU_3197677_0_0_9"/>